<accession>A0A1D8K978</accession>
<dbReference type="Pfam" id="PF13439">
    <property type="entry name" value="Glyco_transf_4"/>
    <property type="match status" value="1"/>
</dbReference>
<gene>
    <name evidence="3" type="ORF">BJI67_10845</name>
</gene>
<evidence type="ECO:0008006" key="5">
    <source>
        <dbReference type="Google" id="ProtNLM"/>
    </source>
</evidence>
<dbReference type="InterPro" id="IPR050194">
    <property type="entry name" value="Glycosyltransferase_grp1"/>
</dbReference>
<feature type="domain" description="Glycosyl transferase family 1" evidence="1">
    <location>
        <begin position="191"/>
        <end position="334"/>
    </location>
</feature>
<feature type="domain" description="Glycosyltransferase subfamily 4-like N-terminal" evidence="2">
    <location>
        <begin position="18"/>
        <end position="178"/>
    </location>
</feature>
<dbReference type="InterPro" id="IPR028098">
    <property type="entry name" value="Glyco_trans_4-like_N"/>
</dbReference>
<protein>
    <recommendedName>
        <fullName evidence="5">Glycoside hydrolase</fullName>
    </recommendedName>
</protein>
<dbReference type="SUPFAM" id="SSF53756">
    <property type="entry name" value="UDP-Glycosyltransferase/glycogen phosphorylase"/>
    <property type="match status" value="1"/>
</dbReference>
<evidence type="ECO:0000259" key="1">
    <source>
        <dbReference type="Pfam" id="PF00534"/>
    </source>
</evidence>
<proteinExistence type="predicted"/>
<dbReference type="CDD" id="cd03814">
    <property type="entry name" value="GT4-like"/>
    <property type="match status" value="1"/>
</dbReference>
<dbReference type="PANTHER" id="PTHR45947">
    <property type="entry name" value="SULFOQUINOVOSYL TRANSFERASE SQD2"/>
    <property type="match status" value="1"/>
</dbReference>
<dbReference type="AlphaFoldDB" id="A0A1D8K978"/>
<evidence type="ECO:0000313" key="4">
    <source>
        <dbReference type="Proteomes" id="UP000095342"/>
    </source>
</evidence>
<name>A0A1D8K978_9GAMM</name>
<dbReference type="EMBL" id="CP017448">
    <property type="protein sequence ID" value="AOV17491.1"/>
    <property type="molecule type" value="Genomic_DNA"/>
</dbReference>
<organism evidence="3 4">
    <name type="scientific">Acidihalobacter aeolianus</name>
    <dbReference type="NCBI Taxonomy" id="2792603"/>
    <lineage>
        <taxon>Bacteria</taxon>
        <taxon>Pseudomonadati</taxon>
        <taxon>Pseudomonadota</taxon>
        <taxon>Gammaproteobacteria</taxon>
        <taxon>Chromatiales</taxon>
        <taxon>Ectothiorhodospiraceae</taxon>
        <taxon>Acidihalobacter</taxon>
    </lineage>
</organism>
<sequence length="379" mass="41881">MPAMHLCDITMFYAPESGGVRRYLDAKRQWLAHHTLARHSLLAPGTRLAQDTPGTFTVPAPPLPFSNGYRFPLRRGPWVRKLVELSPDLIEAGDPYRLAGAALTAGERLGVPVIGFYHSDLPRLLAKRLGPRTLPITQAYVRRLYRRFDHVLTPSRTMLEHLQELGVERVSVQPLGVDAVGFHPRHRDPHLRRQLGIGAHTHLLIFAGRYAREKNLEQLVEAFKRLGPHYHLLLVGPDMPFPSNGNVSCFSHFFSAQELARMLASADALVHAGDNETFGLIVLEAMASGIPAVGVDAGAIPELINPAVGALARSSAPAHLAEAVEHLFTQDVAAMGREARRQVEAHWTWDRAFTQLFQTYCRLLGAGSPEQETGRRASA</sequence>
<dbReference type="PANTHER" id="PTHR45947:SF3">
    <property type="entry name" value="SULFOQUINOVOSYL TRANSFERASE SQD2"/>
    <property type="match status" value="1"/>
</dbReference>
<dbReference type="GO" id="GO:0016757">
    <property type="term" value="F:glycosyltransferase activity"/>
    <property type="evidence" value="ECO:0007669"/>
    <property type="project" value="InterPro"/>
</dbReference>
<keyword evidence="4" id="KW-1185">Reference proteome</keyword>
<dbReference type="Pfam" id="PF00534">
    <property type="entry name" value="Glycos_transf_1"/>
    <property type="match status" value="1"/>
</dbReference>
<dbReference type="KEGG" id="aaeo:BJI67_10845"/>
<reference evidence="3 4" key="1">
    <citation type="submission" date="2016-09" db="EMBL/GenBank/DDBJ databases">
        <title>Acidihalobacter prosperus V6 (DSM14174).</title>
        <authorList>
            <person name="Khaleque H.N."/>
            <person name="Ramsay J.P."/>
            <person name="Murphy R.J.T."/>
            <person name="Kaksonen A.H."/>
            <person name="Boxall N.J."/>
            <person name="Watkin E.L.J."/>
        </authorList>
    </citation>
    <scope>NUCLEOTIDE SEQUENCE [LARGE SCALE GENOMIC DNA]</scope>
    <source>
        <strain evidence="3 4">V6</strain>
    </source>
</reference>
<evidence type="ECO:0000259" key="2">
    <source>
        <dbReference type="Pfam" id="PF13439"/>
    </source>
</evidence>
<dbReference type="Gene3D" id="3.40.50.2000">
    <property type="entry name" value="Glycogen Phosphorylase B"/>
    <property type="match status" value="2"/>
</dbReference>
<dbReference type="InterPro" id="IPR001296">
    <property type="entry name" value="Glyco_trans_1"/>
</dbReference>
<dbReference type="Proteomes" id="UP000095342">
    <property type="component" value="Chromosome"/>
</dbReference>
<evidence type="ECO:0000313" key="3">
    <source>
        <dbReference type="EMBL" id="AOV17491.1"/>
    </source>
</evidence>